<evidence type="ECO:0000313" key="3">
    <source>
        <dbReference type="EMBL" id="MED6115833.1"/>
    </source>
</evidence>
<feature type="transmembrane region" description="Helical" evidence="2">
    <location>
        <begin position="21"/>
        <end position="42"/>
    </location>
</feature>
<evidence type="ECO:0000256" key="2">
    <source>
        <dbReference type="SAM" id="Phobius"/>
    </source>
</evidence>
<protein>
    <submittedName>
        <fullName evidence="3">Uncharacterized protein</fullName>
    </submittedName>
</protein>
<feature type="transmembrane region" description="Helical" evidence="2">
    <location>
        <begin position="48"/>
        <end position="72"/>
    </location>
</feature>
<dbReference type="Proteomes" id="UP001341840">
    <property type="component" value="Unassembled WGS sequence"/>
</dbReference>
<gene>
    <name evidence="3" type="ORF">PIB30_094510</name>
</gene>
<evidence type="ECO:0000313" key="4">
    <source>
        <dbReference type="Proteomes" id="UP001341840"/>
    </source>
</evidence>
<feature type="compositionally biased region" description="Basic and acidic residues" evidence="1">
    <location>
        <begin position="180"/>
        <end position="217"/>
    </location>
</feature>
<proteinExistence type="predicted"/>
<keyword evidence="4" id="KW-1185">Reference proteome</keyword>
<comment type="caution">
    <text evidence="3">The sequence shown here is derived from an EMBL/GenBank/DDBJ whole genome shotgun (WGS) entry which is preliminary data.</text>
</comment>
<accession>A0ABU6QVM6</accession>
<feature type="region of interest" description="Disordered" evidence="1">
    <location>
        <begin position="165"/>
        <end position="217"/>
    </location>
</feature>
<reference evidence="3 4" key="1">
    <citation type="journal article" date="2023" name="Plants (Basel)">
        <title>Bridging the Gap: Combining Genomics and Transcriptomics Approaches to Understand Stylosanthes scabra, an Orphan Legume from the Brazilian Caatinga.</title>
        <authorList>
            <person name="Ferreira-Neto J.R.C."/>
            <person name="da Silva M.D."/>
            <person name="Binneck E."/>
            <person name="de Melo N.F."/>
            <person name="da Silva R.H."/>
            <person name="de Melo A.L.T.M."/>
            <person name="Pandolfi V."/>
            <person name="Bustamante F.O."/>
            <person name="Brasileiro-Vidal A.C."/>
            <person name="Benko-Iseppon A.M."/>
        </authorList>
    </citation>
    <scope>NUCLEOTIDE SEQUENCE [LARGE SCALE GENOMIC DNA]</scope>
    <source>
        <tissue evidence="3">Leaves</tissue>
    </source>
</reference>
<sequence>MSGSSLPDKIKDWVQQRPHEWWLVMSVLSGAVGLICFAVSFFNHHLKAWNLMLKLFISIACIALIFVAVLFAKNWLKGSIPWIKAHLVFSAIKATYIFTFLDKEQVEEEEADVYGLVRMELPKRNRRNCHRLKNNGADGTSKNRDVATDLPLRMAKLPEMWRRSSHGETGKLCQGGDGTPTEKEMEPKIHLKSLKQQDRSRIRENGGQNRKEKVEKH</sequence>
<dbReference type="EMBL" id="JASCZI010002094">
    <property type="protein sequence ID" value="MED6115833.1"/>
    <property type="molecule type" value="Genomic_DNA"/>
</dbReference>
<name>A0ABU6QVM6_9FABA</name>
<evidence type="ECO:0000256" key="1">
    <source>
        <dbReference type="SAM" id="MobiDB-lite"/>
    </source>
</evidence>
<keyword evidence="2" id="KW-1133">Transmembrane helix</keyword>
<keyword evidence="2" id="KW-0812">Transmembrane</keyword>
<keyword evidence="2" id="KW-0472">Membrane</keyword>
<organism evidence="3 4">
    <name type="scientific">Stylosanthes scabra</name>
    <dbReference type="NCBI Taxonomy" id="79078"/>
    <lineage>
        <taxon>Eukaryota</taxon>
        <taxon>Viridiplantae</taxon>
        <taxon>Streptophyta</taxon>
        <taxon>Embryophyta</taxon>
        <taxon>Tracheophyta</taxon>
        <taxon>Spermatophyta</taxon>
        <taxon>Magnoliopsida</taxon>
        <taxon>eudicotyledons</taxon>
        <taxon>Gunneridae</taxon>
        <taxon>Pentapetalae</taxon>
        <taxon>rosids</taxon>
        <taxon>fabids</taxon>
        <taxon>Fabales</taxon>
        <taxon>Fabaceae</taxon>
        <taxon>Papilionoideae</taxon>
        <taxon>50 kb inversion clade</taxon>
        <taxon>dalbergioids sensu lato</taxon>
        <taxon>Dalbergieae</taxon>
        <taxon>Pterocarpus clade</taxon>
        <taxon>Stylosanthes</taxon>
    </lineage>
</organism>